<dbReference type="PROSITE" id="PS01095">
    <property type="entry name" value="GH18_1"/>
    <property type="match status" value="1"/>
</dbReference>
<dbReference type="Gene3D" id="3.80.10.10">
    <property type="entry name" value="Ribonuclease Inhibitor"/>
    <property type="match status" value="2"/>
</dbReference>
<dbReference type="AlphaFoldDB" id="A0AAD7TSC0"/>
<protein>
    <submittedName>
        <fullName evidence="1">Uncharacterized protein</fullName>
    </submittedName>
</protein>
<dbReference type="InterPro" id="IPR001579">
    <property type="entry name" value="Glyco_hydro_18_chit_AS"/>
</dbReference>
<sequence length="870" mass="99422">MAYEARWTVASSAAHMFPYTVNNPLVRFSLASHCFRELVSYMDGIDLDDEYALESRLLARLVCDMHATAESLSLPMETAPWSHMVELPWPRIQSFALYGRYSSLNQASVLSTLLSRMSTLHTLRIQAAQLSHLSRTPLLGLSASSAAPGFPQLRSLTVAYPNLNPDDAIFSLKTPHLTRLSLRDEPRYYLYLRNKNLVMSSFAAPILKASECLAILRKKGAPLLSSLEVVYEVDAGEDELLQYISSAYLYLARLEVHRYRGGNDSYDPFISLATTFANITSLKTLHLNIDCDQIPPINCHSDEKYSSWSKFIYNQAQEVLSIMQTCPRFEYVAFLDPRRQFATWIEYRPAWYPGERVDMDVIGTQRPPQTLPDDILILIARELKRAPHLDGLRNMSCISRRLRLLCLPILFEHSYMQYPSIMGTLDPPEAIRPYVQRLLCRQVYTKTPSDDFYKSYLGFFPNLKHVRFEGMPEGISPSIMDICLEKVTSLDVAYEARWKATTPINQTLRTPYSVVNQLSHFSLASHCFRELVSHLGRVDLEAEYALESRCLAKLVCDMHSTAELLSLPMETAPLRQMLELPWPRIRSFALHGRHLTLDQASALPAVLSHMPSLRTLRVQAAQPSSLSRNPILGISCTTLAVELRELRSLTVAYPNPDDPIFSLKTPHLTHLSLRDEPRYYFHLRNTELIPSSIAAPILKASECLTILRKKDVPLLTSLEVVYEADAEEDELLRHISSAYPNLAQLELHRYRASDCDCSDDRDPYLFLPNVLSAITSLKTLHLNLDCAEVPAVHSIDEEECYPWYRFLDERAREVLSIMQTCPRFEYVAFLDPAWQFCTWSEYRPTWNPENEGYVDVQGIHQADSDWVPYD</sequence>
<name>A0AAD7TSC0_9APHY</name>
<gene>
    <name evidence="1" type="ORF">ONZ51_g6553</name>
</gene>
<accession>A0AAD7TSC0</accession>
<organism evidence="1 2">
    <name type="scientific">Trametes cubensis</name>
    <dbReference type="NCBI Taxonomy" id="1111947"/>
    <lineage>
        <taxon>Eukaryota</taxon>
        <taxon>Fungi</taxon>
        <taxon>Dikarya</taxon>
        <taxon>Basidiomycota</taxon>
        <taxon>Agaricomycotina</taxon>
        <taxon>Agaricomycetes</taxon>
        <taxon>Polyporales</taxon>
        <taxon>Polyporaceae</taxon>
        <taxon>Trametes</taxon>
    </lineage>
</organism>
<dbReference type="SUPFAM" id="SSF52047">
    <property type="entry name" value="RNI-like"/>
    <property type="match status" value="1"/>
</dbReference>
<evidence type="ECO:0000313" key="1">
    <source>
        <dbReference type="EMBL" id="KAJ8475455.1"/>
    </source>
</evidence>
<dbReference type="EMBL" id="JAPEVG010000159">
    <property type="protein sequence ID" value="KAJ8475455.1"/>
    <property type="molecule type" value="Genomic_DNA"/>
</dbReference>
<keyword evidence="2" id="KW-1185">Reference proteome</keyword>
<dbReference type="GO" id="GO:0004553">
    <property type="term" value="F:hydrolase activity, hydrolyzing O-glycosyl compounds"/>
    <property type="evidence" value="ECO:0007669"/>
    <property type="project" value="InterPro"/>
</dbReference>
<dbReference type="GO" id="GO:0005975">
    <property type="term" value="P:carbohydrate metabolic process"/>
    <property type="evidence" value="ECO:0007669"/>
    <property type="project" value="InterPro"/>
</dbReference>
<comment type="caution">
    <text evidence="1">The sequence shown here is derived from an EMBL/GenBank/DDBJ whole genome shotgun (WGS) entry which is preliminary data.</text>
</comment>
<evidence type="ECO:0000313" key="2">
    <source>
        <dbReference type="Proteomes" id="UP001215151"/>
    </source>
</evidence>
<dbReference type="Proteomes" id="UP001215151">
    <property type="component" value="Unassembled WGS sequence"/>
</dbReference>
<reference evidence="1" key="1">
    <citation type="submission" date="2022-11" db="EMBL/GenBank/DDBJ databases">
        <title>Genome Sequence of Cubamyces cubensis.</title>
        <authorList>
            <person name="Buettner E."/>
        </authorList>
    </citation>
    <scope>NUCLEOTIDE SEQUENCE</scope>
    <source>
        <strain evidence="1">MPL-01</strain>
    </source>
</reference>
<proteinExistence type="predicted"/>
<dbReference type="InterPro" id="IPR032675">
    <property type="entry name" value="LRR_dom_sf"/>
</dbReference>